<accession>A0A919VXE2</accession>
<name>A0A919VXE2_9ACTN</name>
<evidence type="ECO:0000256" key="3">
    <source>
        <dbReference type="ARBA" id="ARBA00022801"/>
    </source>
</evidence>
<dbReference type="Proteomes" id="UP000680865">
    <property type="component" value="Unassembled WGS sequence"/>
</dbReference>
<keyword evidence="6" id="KW-1185">Reference proteome</keyword>
<keyword evidence="1" id="KW-0540">Nuclease</keyword>
<evidence type="ECO:0000313" key="6">
    <source>
        <dbReference type="Proteomes" id="UP000680865"/>
    </source>
</evidence>
<dbReference type="AlphaFoldDB" id="A0A919VXE2"/>
<dbReference type="CDD" id="cd22338">
    <property type="entry name" value="NaeI-like"/>
    <property type="match status" value="1"/>
</dbReference>
<dbReference type="SUPFAM" id="SSF52980">
    <property type="entry name" value="Restriction endonuclease-like"/>
    <property type="match status" value="1"/>
</dbReference>
<dbReference type="InterPro" id="IPR015210">
    <property type="entry name" value="NaeI"/>
</dbReference>
<dbReference type="Gene3D" id="1.10.10.10">
    <property type="entry name" value="Winged helix-like DNA-binding domain superfamily/Winged helix DNA-binding domain"/>
    <property type="match status" value="1"/>
</dbReference>
<organism evidence="5 6">
    <name type="scientific">Winogradskya consettensis</name>
    <dbReference type="NCBI Taxonomy" id="113560"/>
    <lineage>
        <taxon>Bacteria</taxon>
        <taxon>Bacillati</taxon>
        <taxon>Actinomycetota</taxon>
        <taxon>Actinomycetes</taxon>
        <taxon>Micromonosporales</taxon>
        <taxon>Micromonosporaceae</taxon>
        <taxon>Winogradskya</taxon>
    </lineage>
</organism>
<protein>
    <recommendedName>
        <fullName evidence="4">Type II restriction enzyme NaeI domain-containing protein</fullName>
    </recommendedName>
</protein>
<dbReference type="InterPro" id="IPR011335">
    <property type="entry name" value="Restrct_endonuc-II-like"/>
</dbReference>
<keyword evidence="3" id="KW-0378">Hydrolase</keyword>
<dbReference type="GO" id="GO:0009307">
    <property type="term" value="P:DNA restriction-modification system"/>
    <property type="evidence" value="ECO:0007669"/>
    <property type="project" value="InterPro"/>
</dbReference>
<dbReference type="InterPro" id="IPR036388">
    <property type="entry name" value="WH-like_DNA-bd_sf"/>
</dbReference>
<dbReference type="Gene3D" id="3.40.600.10">
    <property type="entry name" value="DNA mismatch repair MutH/Restriction endonuclease, type II"/>
    <property type="match status" value="1"/>
</dbReference>
<reference evidence="5" key="1">
    <citation type="submission" date="2021-03" db="EMBL/GenBank/DDBJ databases">
        <title>Whole genome shotgun sequence of Actinoplanes consettensis NBRC 14913.</title>
        <authorList>
            <person name="Komaki H."/>
            <person name="Tamura T."/>
        </authorList>
    </citation>
    <scope>NUCLEOTIDE SEQUENCE</scope>
    <source>
        <strain evidence="5">NBRC 14913</strain>
    </source>
</reference>
<sequence>MIVDASFDPELNLVAATLQLLDPHGALTAQVLRETFDQIYDGQRTGRYSIERLAKTERTHIGTLVEINMQRRFGYADGKDLDFAVAGHDVDAKYSMRFGGWMIPIEAQGKLCMLIHADDIAARWSLGVFRASLELLNAPNRDSKRTIKSIHLDRAKWLFKDSKLPENTLLQLSAADQAAIEAVPVGKKRVAELMRRAEGRVVNRASIEATAQQKDYMKRVRANGGAADDLSKEGFLLLGGTRLASQRVANDLGLQIPMPGAFVPIRVTLAESGTKEPVATIDGVAIRRWNKGERVIDTATFNRSLNGPAAAGAE</sequence>
<feature type="domain" description="Type II restriction enzyme NaeI" evidence="4">
    <location>
        <begin position="13"/>
        <end position="296"/>
    </location>
</feature>
<evidence type="ECO:0000259" key="4">
    <source>
        <dbReference type="Pfam" id="PF09126"/>
    </source>
</evidence>
<dbReference type="InterPro" id="IPR037057">
    <property type="entry name" value="DNA_rep_MutH/T2_RE_sf"/>
</dbReference>
<dbReference type="Pfam" id="PF09126">
    <property type="entry name" value="NaeI"/>
    <property type="match status" value="1"/>
</dbReference>
<dbReference type="EMBL" id="BOQP01000013">
    <property type="protein sequence ID" value="GIM72688.1"/>
    <property type="molecule type" value="Genomic_DNA"/>
</dbReference>
<keyword evidence="2" id="KW-0255">Endonuclease</keyword>
<dbReference type="GO" id="GO:0003677">
    <property type="term" value="F:DNA binding"/>
    <property type="evidence" value="ECO:0007669"/>
    <property type="project" value="InterPro"/>
</dbReference>
<evidence type="ECO:0000256" key="1">
    <source>
        <dbReference type="ARBA" id="ARBA00022722"/>
    </source>
</evidence>
<dbReference type="GO" id="GO:0009036">
    <property type="term" value="F:type II site-specific deoxyribonuclease activity"/>
    <property type="evidence" value="ECO:0007669"/>
    <property type="project" value="InterPro"/>
</dbReference>
<gene>
    <name evidence="5" type="ORF">Aco04nite_31550</name>
</gene>
<proteinExistence type="predicted"/>
<comment type="caution">
    <text evidence="5">The sequence shown here is derived from an EMBL/GenBank/DDBJ whole genome shotgun (WGS) entry which is preliminary data.</text>
</comment>
<evidence type="ECO:0000313" key="5">
    <source>
        <dbReference type="EMBL" id="GIM72688.1"/>
    </source>
</evidence>
<evidence type="ECO:0000256" key="2">
    <source>
        <dbReference type="ARBA" id="ARBA00022759"/>
    </source>
</evidence>